<feature type="region of interest" description="Disordered" evidence="1">
    <location>
        <begin position="1"/>
        <end position="81"/>
    </location>
</feature>
<dbReference type="STRING" id="683960.A0A1E3P8T3"/>
<feature type="compositionally biased region" description="Low complexity" evidence="1">
    <location>
        <begin position="40"/>
        <end position="53"/>
    </location>
</feature>
<gene>
    <name evidence="3" type="ORF">WICANDRAFT_76009</name>
</gene>
<proteinExistence type="predicted"/>
<dbReference type="RefSeq" id="XP_019041026.1">
    <property type="nucleotide sequence ID" value="XM_019184309.1"/>
</dbReference>
<dbReference type="OrthoDB" id="48509at2759"/>
<keyword evidence="4" id="KW-1185">Reference proteome</keyword>
<dbReference type="EMBL" id="KV454208">
    <property type="protein sequence ID" value="ODQ61819.1"/>
    <property type="molecule type" value="Genomic_DNA"/>
</dbReference>
<dbReference type="InterPro" id="IPR003169">
    <property type="entry name" value="GYF"/>
</dbReference>
<dbReference type="InterPro" id="IPR035445">
    <property type="entry name" value="GYF-like_dom_sf"/>
</dbReference>
<evidence type="ECO:0000259" key="2">
    <source>
        <dbReference type="PROSITE" id="PS50829"/>
    </source>
</evidence>
<dbReference type="InterPro" id="IPR051640">
    <property type="entry name" value="GRB10-interact_GYF"/>
</dbReference>
<feature type="compositionally biased region" description="Basic and acidic residues" evidence="1">
    <location>
        <begin position="426"/>
        <end position="441"/>
    </location>
</feature>
<feature type="compositionally biased region" description="Polar residues" evidence="1">
    <location>
        <begin position="454"/>
        <end position="466"/>
    </location>
</feature>
<sequence>MSQSPSLNFGPAWMRPANSRTSSQDPNVSNLKGVKAWGLQDQTQQQQQQQQQQHLATSLNDPTFQQPSLQQPSSFVTQAQKNGNGSRVYSFEDLLKIWQEIQEKIKNGESVESYRSLSPIKSLVEQVERDRSFQSDLKKDDPQVSEITEKLDEITRWAKNEKPTPSSTTTAGGLASLLNKDTSTASPFLAQKSLLNDHPLHSPYGNTSADVPLAQNSLSLLQPHQIKWFYLDQTGNQQGPFDGNLMQNWYMSGYLAPDLNLRREDEYTYYSLQNFILSVNSYQQPFLVSLPDLTPKPQSVPFQHSLSFEQQLPGFFNQGIPQAQSQFGQVQNVQQNWSTNSGHSSPWVSQTNLASEVPIATQDFRIGTQSPFMNTSFNNQSTSSLARASVDTASNEHDELLDQIHSKVLNNVLEDEIEPQTVEPVVEPKVEESIKVPEPKETAPIAATQKAVGTPSNATQQQTKPASNGHVATASASETAKLLKPEAPVAQQTPKLAPWANKSVSNAPQLTLEQIQRLEAEESEKQAKAKAKQDKILAAQLLANTEKTIKETEASKKILPSTSSWGTPTKATPAPTKTLLDIQREEEAAAVAQAAQAAAALAASTSSSSGSTPMKKAPSAKGSFASIATSSAPPANAWTVVSSNRKPAPKPAPKITTAPKPITPEVLRNVSASTAAQVQPSSTYTKTISPRQDFLSWCRTSMKLNKGVNKDEVLQIMLMLPVGSESSEIIADTIYSNSSTMDGRRFAQEFMKRRKAVEDQAHDGLSWNEALRISAENDDDGWDFQVVGKKKKGRN</sequence>
<dbReference type="Proteomes" id="UP000094112">
    <property type="component" value="Unassembled WGS sequence"/>
</dbReference>
<evidence type="ECO:0000313" key="3">
    <source>
        <dbReference type="EMBL" id="ODQ61819.1"/>
    </source>
</evidence>
<dbReference type="PANTHER" id="PTHR14445">
    <property type="entry name" value="GRB10 INTERACTING GYF PROTEIN"/>
    <property type="match status" value="1"/>
</dbReference>
<dbReference type="PROSITE" id="PS50829">
    <property type="entry name" value="GYF"/>
    <property type="match status" value="1"/>
</dbReference>
<dbReference type="Gene3D" id="3.30.1490.40">
    <property type="match status" value="1"/>
</dbReference>
<name>A0A1E3P8T3_WICAA</name>
<feature type="region of interest" description="Disordered" evidence="1">
    <location>
        <begin position="641"/>
        <end position="660"/>
    </location>
</feature>
<dbReference type="GeneID" id="30201555"/>
<protein>
    <recommendedName>
        <fullName evidence="2">GYF domain-containing protein</fullName>
    </recommendedName>
</protein>
<accession>A0A1E3P8T3</accession>
<dbReference type="Pfam" id="PF02213">
    <property type="entry name" value="GYF"/>
    <property type="match status" value="1"/>
</dbReference>
<feature type="compositionally biased region" description="Polar residues" evidence="1">
    <location>
        <begin position="54"/>
        <end position="64"/>
    </location>
</feature>
<reference evidence="3 4" key="1">
    <citation type="journal article" date="2016" name="Proc. Natl. Acad. Sci. U.S.A.">
        <title>Comparative genomics of biotechnologically important yeasts.</title>
        <authorList>
            <person name="Riley R."/>
            <person name="Haridas S."/>
            <person name="Wolfe K.H."/>
            <person name="Lopes M.R."/>
            <person name="Hittinger C.T."/>
            <person name="Goeker M."/>
            <person name="Salamov A.A."/>
            <person name="Wisecaver J.H."/>
            <person name="Long T.M."/>
            <person name="Calvey C.H."/>
            <person name="Aerts A.L."/>
            <person name="Barry K.W."/>
            <person name="Choi C."/>
            <person name="Clum A."/>
            <person name="Coughlan A.Y."/>
            <person name="Deshpande S."/>
            <person name="Douglass A.P."/>
            <person name="Hanson S.J."/>
            <person name="Klenk H.-P."/>
            <person name="LaButti K.M."/>
            <person name="Lapidus A."/>
            <person name="Lindquist E.A."/>
            <person name="Lipzen A.M."/>
            <person name="Meier-Kolthoff J.P."/>
            <person name="Ohm R.A."/>
            <person name="Otillar R.P."/>
            <person name="Pangilinan J.L."/>
            <person name="Peng Y."/>
            <person name="Rokas A."/>
            <person name="Rosa C.A."/>
            <person name="Scheuner C."/>
            <person name="Sibirny A.A."/>
            <person name="Slot J.C."/>
            <person name="Stielow J.B."/>
            <person name="Sun H."/>
            <person name="Kurtzman C.P."/>
            <person name="Blackwell M."/>
            <person name="Grigoriev I.V."/>
            <person name="Jeffries T.W."/>
        </authorList>
    </citation>
    <scope>NUCLEOTIDE SEQUENCE [LARGE SCALE GENOMIC DNA]</scope>
    <source>
        <strain evidence="4">ATCC 58044 / CBS 1984 / NCYC 433 / NRRL Y-366-8</strain>
    </source>
</reference>
<feature type="domain" description="GYF" evidence="2">
    <location>
        <begin position="225"/>
        <end position="273"/>
    </location>
</feature>
<feature type="compositionally biased region" description="Low complexity" evidence="1">
    <location>
        <begin position="65"/>
        <end position="74"/>
    </location>
</feature>
<feature type="compositionally biased region" description="Polar residues" evidence="1">
    <location>
        <begin position="18"/>
        <end position="30"/>
    </location>
</feature>
<evidence type="ECO:0000256" key="1">
    <source>
        <dbReference type="SAM" id="MobiDB-lite"/>
    </source>
</evidence>
<evidence type="ECO:0000313" key="4">
    <source>
        <dbReference type="Proteomes" id="UP000094112"/>
    </source>
</evidence>
<dbReference type="GO" id="GO:0005829">
    <property type="term" value="C:cytosol"/>
    <property type="evidence" value="ECO:0007669"/>
    <property type="project" value="TreeGrafter"/>
</dbReference>
<dbReference type="SUPFAM" id="SSF55277">
    <property type="entry name" value="GYF domain"/>
    <property type="match status" value="1"/>
</dbReference>
<dbReference type="SMART" id="SM00444">
    <property type="entry name" value="GYF"/>
    <property type="match status" value="1"/>
</dbReference>
<dbReference type="AlphaFoldDB" id="A0A1E3P8T3"/>
<feature type="region of interest" description="Disordered" evidence="1">
    <location>
        <begin position="419"/>
        <end position="479"/>
    </location>
</feature>
<dbReference type="PANTHER" id="PTHR14445:SF36">
    <property type="entry name" value="FI03272P-RELATED"/>
    <property type="match status" value="1"/>
</dbReference>
<organism evidence="3 4">
    <name type="scientific">Wickerhamomyces anomalus (strain ATCC 58044 / CBS 1984 / NCYC 433 / NRRL Y-366-8)</name>
    <name type="common">Yeast</name>
    <name type="synonym">Hansenula anomala</name>
    <dbReference type="NCBI Taxonomy" id="683960"/>
    <lineage>
        <taxon>Eukaryota</taxon>
        <taxon>Fungi</taxon>
        <taxon>Dikarya</taxon>
        <taxon>Ascomycota</taxon>
        <taxon>Saccharomycotina</taxon>
        <taxon>Saccharomycetes</taxon>
        <taxon>Phaffomycetales</taxon>
        <taxon>Wickerhamomycetaceae</taxon>
        <taxon>Wickerhamomyces</taxon>
    </lineage>
</organism>